<evidence type="ECO:0000259" key="3">
    <source>
        <dbReference type="SMART" id="SM00854"/>
    </source>
</evidence>
<proteinExistence type="inferred from homology"/>
<gene>
    <name evidence="4" type="ORF">ACFPET_16135</name>
</gene>
<evidence type="ECO:0000313" key="5">
    <source>
        <dbReference type="Proteomes" id="UP001595823"/>
    </source>
</evidence>
<evidence type="ECO:0000256" key="2">
    <source>
        <dbReference type="SAM" id="MobiDB-lite"/>
    </source>
</evidence>
<protein>
    <submittedName>
        <fullName evidence="4">CapA family protein</fullName>
    </submittedName>
</protein>
<evidence type="ECO:0000256" key="1">
    <source>
        <dbReference type="ARBA" id="ARBA00005662"/>
    </source>
</evidence>
<name>A0ABV8U1P2_9ACTN</name>
<dbReference type="SUPFAM" id="SSF56300">
    <property type="entry name" value="Metallo-dependent phosphatases"/>
    <property type="match status" value="1"/>
</dbReference>
<dbReference type="PANTHER" id="PTHR33393">
    <property type="entry name" value="POLYGLUTAMINE SYNTHESIS ACCESSORY PROTEIN RV0574C-RELATED"/>
    <property type="match status" value="1"/>
</dbReference>
<sequence length="363" mass="38432">MSLRIRFATAAVAGAAVPLLVSCGSDGGGESAEPTTAGPVPTESSGPSEITLAFAGDVHFPAVDEGVPNRTAALLEDPATAYGPMAEVFAEADYSVVNLETPVTGATDAEAKLWTFKAPEEAMEATAAANVDLVSLANNHGLDYKEEGLLDTLDYAEEHGVDTVGAGRDAEEAYAPLVADVEGVEIAFLGLNQVWDLWESWEAGDDSPGMAYVQNLDRATEAVRSASERADVVIVYMHWGQEGNECPIPEMRDAARALADAGADALLGTHAHLLLSDGWLDDTYVHYGLGNFLWWRDDSFSNDTGVLRLHLTGPEVTGVEFVPALISRETGQPIPVEGAEAERILGERERLRGCTGLAPEPPA</sequence>
<dbReference type="Proteomes" id="UP001595823">
    <property type="component" value="Unassembled WGS sequence"/>
</dbReference>
<dbReference type="PANTHER" id="PTHR33393:SF13">
    <property type="entry name" value="PGA BIOSYNTHESIS PROTEIN CAPA"/>
    <property type="match status" value="1"/>
</dbReference>
<dbReference type="Gene3D" id="3.60.21.10">
    <property type="match status" value="1"/>
</dbReference>
<feature type="domain" description="Capsule synthesis protein CapA" evidence="3">
    <location>
        <begin position="51"/>
        <end position="296"/>
    </location>
</feature>
<keyword evidence="5" id="KW-1185">Reference proteome</keyword>
<dbReference type="EMBL" id="JBHSDK010000021">
    <property type="protein sequence ID" value="MFC4336730.1"/>
    <property type="molecule type" value="Genomic_DNA"/>
</dbReference>
<dbReference type="InterPro" id="IPR029052">
    <property type="entry name" value="Metallo-depent_PP-like"/>
</dbReference>
<dbReference type="SMART" id="SM00854">
    <property type="entry name" value="PGA_cap"/>
    <property type="match status" value="1"/>
</dbReference>
<dbReference type="InterPro" id="IPR019079">
    <property type="entry name" value="Capsule_synth_CapA"/>
</dbReference>
<accession>A0ABV8U1P2</accession>
<comment type="caution">
    <text evidence="4">The sequence shown here is derived from an EMBL/GenBank/DDBJ whole genome shotgun (WGS) entry which is preliminary data.</text>
</comment>
<organism evidence="4 5">
    <name type="scientific">Salininema proteolyticum</name>
    <dbReference type="NCBI Taxonomy" id="1607685"/>
    <lineage>
        <taxon>Bacteria</taxon>
        <taxon>Bacillati</taxon>
        <taxon>Actinomycetota</taxon>
        <taxon>Actinomycetes</taxon>
        <taxon>Glycomycetales</taxon>
        <taxon>Glycomycetaceae</taxon>
        <taxon>Salininema</taxon>
    </lineage>
</organism>
<evidence type="ECO:0000313" key="4">
    <source>
        <dbReference type="EMBL" id="MFC4336730.1"/>
    </source>
</evidence>
<dbReference type="PROSITE" id="PS51257">
    <property type="entry name" value="PROKAR_LIPOPROTEIN"/>
    <property type="match status" value="1"/>
</dbReference>
<feature type="region of interest" description="Disordered" evidence="2">
    <location>
        <begin position="26"/>
        <end position="46"/>
    </location>
</feature>
<comment type="similarity">
    <text evidence="1">Belongs to the CapA family.</text>
</comment>
<dbReference type="InterPro" id="IPR052169">
    <property type="entry name" value="CW_Biosynth-Accessory"/>
</dbReference>
<dbReference type="RefSeq" id="WP_380622931.1">
    <property type="nucleotide sequence ID" value="NZ_JBHSDK010000021.1"/>
</dbReference>
<dbReference type="Pfam" id="PF09587">
    <property type="entry name" value="PGA_cap"/>
    <property type="match status" value="1"/>
</dbReference>
<reference evidence="5" key="1">
    <citation type="journal article" date="2019" name="Int. J. Syst. Evol. Microbiol.">
        <title>The Global Catalogue of Microorganisms (GCM) 10K type strain sequencing project: providing services to taxonomists for standard genome sequencing and annotation.</title>
        <authorList>
            <consortium name="The Broad Institute Genomics Platform"/>
            <consortium name="The Broad Institute Genome Sequencing Center for Infectious Disease"/>
            <person name="Wu L."/>
            <person name="Ma J."/>
        </authorList>
    </citation>
    <scope>NUCLEOTIDE SEQUENCE [LARGE SCALE GENOMIC DNA]</scope>
    <source>
        <strain evidence="5">IBRC-M 10908</strain>
    </source>
</reference>